<dbReference type="RefSeq" id="WP_201376566.1">
    <property type="nucleotide sequence ID" value="NZ_BNJG01000005.1"/>
</dbReference>
<name>A0ABQ3V667_9CHLR</name>
<comment type="caution">
    <text evidence="2">The sequence shown here is derived from an EMBL/GenBank/DDBJ whole genome shotgun (WGS) entry which is preliminary data.</text>
</comment>
<dbReference type="Gene3D" id="1.10.510.10">
    <property type="entry name" value="Transferase(Phosphotransferase) domain 1"/>
    <property type="match status" value="1"/>
</dbReference>
<keyword evidence="1" id="KW-0812">Transmembrane</keyword>
<dbReference type="EMBL" id="BNJG01000005">
    <property type="protein sequence ID" value="GHO60451.1"/>
    <property type="molecule type" value="Genomic_DNA"/>
</dbReference>
<dbReference type="InterPro" id="IPR011009">
    <property type="entry name" value="Kinase-like_dom_sf"/>
</dbReference>
<proteinExistence type="predicted"/>
<dbReference type="Proteomes" id="UP000654345">
    <property type="component" value="Unassembled WGS sequence"/>
</dbReference>
<evidence type="ECO:0000313" key="3">
    <source>
        <dbReference type="Proteomes" id="UP000654345"/>
    </source>
</evidence>
<protein>
    <recommendedName>
        <fullName evidence="4">Protein kinase domain-containing protein</fullName>
    </recommendedName>
</protein>
<accession>A0ABQ3V667</accession>
<keyword evidence="3" id="KW-1185">Reference proteome</keyword>
<gene>
    <name evidence="2" type="ORF">KSB_89260</name>
</gene>
<evidence type="ECO:0000256" key="1">
    <source>
        <dbReference type="SAM" id="Phobius"/>
    </source>
</evidence>
<dbReference type="SUPFAM" id="SSF56112">
    <property type="entry name" value="Protein kinase-like (PK-like)"/>
    <property type="match status" value="1"/>
</dbReference>
<evidence type="ECO:0008006" key="4">
    <source>
        <dbReference type="Google" id="ProtNLM"/>
    </source>
</evidence>
<keyword evidence="1" id="KW-0472">Membrane</keyword>
<sequence>MKNIGGHIDNYRIIWNQSSSVLYDRYIVERVSDPGKLYVLQKWNTVRIAGKQGFPFFRAQMNQLKDLRSPLILAGEDFGADTDDHPYVLLPYETTRAETVADRLQHKGITEDEAEKILVDASAALVLAHQHNLIHGFFSSECVLLTAEGEVRVAAFLSPGLDLAIDRAPLPIQYRFPESQATHLSDQYALAGLLQDLLLEQGELPEDAAILRRAIARAQTPEPMQRFQSIREFLGKVGIPLSLAESERKFETPPLKARIDEQMNNSTTTPQGFAPSHTERWNSATTRARHTKLRMPHVLTGRRARTAALCLGLIFCLIILHIVLPASAATVTIVPMNRTLSQTYHLAVSTQTDLTSHQVRGRMLTYKTSTRSKTVPVHNTGHLDAASASGQIVFSQLTDEIDLSKMLDAFRINLSQSITLVVTDYNTDMRPGSTYTEPVTVEEKGSKGNLAAHAIDGTYAFGFPIPVIGADNPTVYISNPAPFIGGIDTYNGPIVASSDFVSVLDGFDAQAKQEAQHAFQSQLKPGEALLNNLTCSQDDTVQPAVGAPGSSVTVSLFSNCQIETYDQQGADAALLTAAHQLAQRSLDSHFALVHPLHITITDPGTPGSSDSVGLTVQSEWRLLLDKHGRQAVQQALAGLFQDDARTLLLNRYNSRTTDVSLTWWWGGRMPTDPNVIQIIARYSST</sequence>
<keyword evidence="1" id="KW-1133">Transmembrane helix</keyword>
<organism evidence="2 3">
    <name type="scientific">Ktedonobacter robiniae</name>
    <dbReference type="NCBI Taxonomy" id="2778365"/>
    <lineage>
        <taxon>Bacteria</taxon>
        <taxon>Bacillati</taxon>
        <taxon>Chloroflexota</taxon>
        <taxon>Ktedonobacteria</taxon>
        <taxon>Ktedonobacterales</taxon>
        <taxon>Ktedonobacteraceae</taxon>
        <taxon>Ktedonobacter</taxon>
    </lineage>
</organism>
<evidence type="ECO:0000313" key="2">
    <source>
        <dbReference type="EMBL" id="GHO60451.1"/>
    </source>
</evidence>
<reference evidence="2 3" key="1">
    <citation type="journal article" date="2021" name="Int. J. Syst. Evol. Microbiol.">
        <title>Reticulibacter mediterranei gen. nov., sp. nov., within the new family Reticulibacteraceae fam. nov., and Ktedonospora formicarum gen. nov., sp. nov., Ktedonobacter robiniae sp. nov., Dictyobacter formicarum sp. nov. and Dictyobacter arantiisoli sp. nov., belonging to the class Ktedonobacteria.</title>
        <authorList>
            <person name="Yabe S."/>
            <person name="Zheng Y."/>
            <person name="Wang C.M."/>
            <person name="Sakai Y."/>
            <person name="Abe K."/>
            <person name="Yokota A."/>
            <person name="Donadio S."/>
            <person name="Cavaletti L."/>
            <person name="Monciardini P."/>
        </authorList>
    </citation>
    <scope>NUCLEOTIDE SEQUENCE [LARGE SCALE GENOMIC DNA]</scope>
    <source>
        <strain evidence="2 3">SOSP1-30</strain>
    </source>
</reference>
<feature type="transmembrane region" description="Helical" evidence="1">
    <location>
        <begin position="304"/>
        <end position="324"/>
    </location>
</feature>